<dbReference type="InterPro" id="IPR001509">
    <property type="entry name" value="Epimerase_deHydtase"/>
</dbReference>
<keyword evidence="6" id="KW-1185">Reference proteome</keyword>
<dbReference type="SUPFAM" id="SSF51735">
    <property type="entry name" value="NAD(P)-binding Rossmann-fold domains"/>
    <property type="match status" value="1"/>
</dbReference>
<comment type="similarity">
    <text evidence="1">Belongs to the NAD(P)-dependent epimerase/dehydratase family.</text>
</comment>
<keyword evidence="3" id="KW-0520">NAD</keyword>
<proteinExistence type="inferred from homology"/>
<keyword evidence="2" id="KW-0560">Oxidoreductase</keyword>
<dbReference type="KEGG" id="bcv:Bcav_0908"/>
<dbReference type="GO" id="GO:0016491">
    <property type="term" value="F:oxidoreductase activity"/>
    <property type="evidence" value="ECO:0007669"/>
    <property type="project" value="UniProtKB-KW"/>
</dbReference>
<dbReference type="PANTHER" id="PTHR43103:SF5">
    <property type="entry name" value="4-EPIMERASE, PUTATIVE (AFU_ORTHOLOGUE AFUA_7G00360)-RELATED"/>
    <property type="match status" value="1"/>
</dbReference>
<evidence type="ECO:0000313" key="6">
    <source>
        <dbReference type="Proteomes" id="UP000007962"/>
    </source>
</evidence>
<feature type="domain" description="NAD-dependent epimerase/dehydratase" evidence="4">
    <location>
        <begin position="21"/>
        <end position="193"/>
    </location>
</feature>
<dbReference type="RefSeq" id="WP_012725949.1">
    <property type="nucleotide sequence ID" value="NC_012669.1"/>
</dbReference>
<gene>
    <name evidence="5" type="ordered locus">Bcav_0908</name>
</gene>
<dbReference type="EMBL" id="CP001618">
    <property type="protein sequence ID" value="ACQ79169.1"/>
    <property type="molecule type" value="Genomic_DNA"/>
</dbReference>
<dbReference type="eggNOG" id="COG0451">
    <property type="taxonomic scope" value="Bacteria"/>
</dbReference>
<dbReference type="Gene3D" id="3.40.50.720">
    <property type="entry name" value="NAD(P)-binding Rossmann-like Domain"/>
    <property type="match status" value="1"/>
</dbReference>
<evidence type="ECO:0000259" key="4">
    <source>
        <dbReference type="Pfam" id="PF01370"/>
    </source>
</evidence>
<protein>
    <submittedName>
        <fullName evidence="5">NAD-dependent epimerase/dehydratase</fullName>
    </submittedName>
</protein>
<dbReference type="STRING" id="471853.Bcav_0908"/>
<evidence type="ECO:0000256" key="1">
    <source>
        <dbReference type="ARBA" id="ARBA00007637"/>
    </source>
</evidence>
<sequence length="314" mass="33010">MTDGFAGAINGAGRLPLPRHVLVTGADGRIGRSVVDVLAGAGVTTTGLSPGWEAASRATRIVTGDATSEADVADALEGVDAVVHLAAIAHRDLGRPYDVYRTNTDATFNVLAQAGERGIGRAVIASSINAFGVPMNHHDLLPAYFPIDEDIPEHLDDWYSLSKRSDELTAEMVASHWGMTVVAVRFPHVSTWEALRSHAARVAGAPGGGQEVREGWSYLDLRDAAAFVLAALTAPISGAHVVGASAPDTLLAVDSAELLDAHAPSVPRRRPIVGRESLVDVARARTLLGFEARYSLHEPAHDPNRAPTTAGVIP</sequence>
<reference evidence="5 6" key="1">
    <citation type="journal article" date="2009" name="Stand. Genomic Sci.">
        <title>Complete genome sequence of Beutenbergia cavernae type strain (HKI 0122).</title>
        <authorList>
            <person name="Land M."/>
            <person name="Pukall R."/>
            <person name="Abt B."/>
            <person name="Goker M."/>
            <person name="Rohde M."/>
            <person name="Glavina Del Rio T."/>
            <person name="Tice H."/>
            <person name="Copeland A."/>
            <person name="Cheng J.F."/>
            <person name="Lucas S."/>
            <person name="Chen F."/>
            <person name="Nolan M."/>
            <person name="Bruce D."/>
            <person name="Goodwin L."/>
            <person name="Pitluck S."/>
            <person name="Ivanova N."/>
            <person name="Mavromatis K."/>
            <person name="Ovchinnikova G."/>
            <person name="Pati A."/>
            <person name="Chen A."/>
            <person name="Palaniappan K."/>
            <person name="Hauser L."/>
            <person name="Chang Y.J."/>
            <person name="Jefferies C.C."/>
            <person name="Saunders E."/>
            <person name="Brettin T."/>
            <person name="Detter J.C."/>
            <person name="Han C."/>
            <person name="Chain P."/>
            <person name="Bristow J."/>
            <person name="Eisen J.A."/>
            <person name="Markowitz V."/>
            <person name="Hugenholtz P."/>
            <person name="Kyrpides N.C."/>
            <person name="Klenk H.P."/>
            <person name="Lapidus A."/>
        </authorList>
    </citation>
    <scope>NUCLEOTIDE SEQUENCE [LARGE SCALE GENOMIC DNA]</scope>
    <source>
        <strain evidence="6">ATCC BAA-8 / DSM 12333 / NBRC 16432</strain>
    </source>
</reference>
<dbReference type="Proteomes" id="UP000007962">
    <property type="component" value="Chromosome"/>
</dbReference>
<dbReference type="PANTHER" id="PTHR43103">
    <property type="entry name" value="NUCLEOSIDE-DIPHOSPHATE-SUGAR EPIMERASE"/>
    <property type="match status" value="1"/>
</dbReference>
<organism evidence="5 6">
    <name type="scientific">Beutenbergia cavernae (strain ATCC BAA-8 / DSM 12333 / CCUG 43141 / JCM 11478 / NBRC 16432 / NCIMB 13614 / HKI 0122)</name>
    <dbReference type="NCBI Taxonomy" id="471853"/>
    <lineage>
        <taxon>Bacteria</taxon>
        <taxon>Bacillati</taxon>
        <taxon>Actinomycetota</taxon>
        <taxon>Actinomycetes</taxon>
        <taxon>Micrococcales</taxon>
        <taxon>Beutenbergiaceae</taxon>
        <taxon>Beutenbergia</taxon>
    </lineage>
</organism>
<dbReference type="AlphaFoldDB" id="C5BZJ7"/>
<evidence type="ECO:0000256" key="3">
    <source>
        <dbReference type="ARBA" id="ARBA00023027"/>
    </source>
</evidence>
<name>C5BZJ7_BEUC1</name>
<dbReference type="HOGENOM" id="CLU_053163_0_0_11"/>
<dbReference type="Pfam" id="PF01370">
    <property type="entry name" value="Epimerase"/>
    <property type="match status" value="1"/>
</dbReference>
<dbReference type="InterPro" id="IPR036291">
    <property type="entry name" value="NAD(P)-bd_dom_sf"/>
</dbReference>
<evidence type="ECO:0000256" key="2">
    <source>
        <dbReference type="ARBA" id="ARBA00023002"/>
    </source>
</evidence>
<accession>C5BZJ7</accession>
<evidence type="ECO:0000313" key="5">
    <source>
        <dbReference type="EMBL" id="ACQ79169.1"/>
    </source>
</evidence>